<proteinExistence type="predicted"/>
<feature type="transmembrane region" description="Helical" evidence="1">
    <location>
        <begin position="13"/>
        <end position="45"/>
    </location>
</feature>
<keyword evidence="1" id="KW-1133">Transmembrane helix</keyword>
<comment type="caution">
    <text evidence="2">The sequence shown here is derived from an EMBL/GenBank/DDBJ whole genome shotgun (WGS) entry which is preliminary data.</text>
</comment>
<evidence type="ECO:0000313" key="3">
    <source>
        <dbReference type="Proteomes" id="UP001283361"/>
    </source>
</evidence>
<accession>A0AAE0ZF41</accession>
<sequence>MESTVLLSASETVHYWACILSAFCLSLFLFTIAALSVLIWPWAVFCAAGLRMSKGLVCPAAIPTGPVWSCIATPPWILPVCLYTALAADLLPPQTCSLYLGGGDNNSANSSMVLV</sequence>
<reference evidence="2" key="1">
    <citation type="journal article" date="2023" name="G3 (Bethesda)">
        <title>A reference genome for the long-term kleptoplast-retaining sea slug Elysia crispata morphotype clarki.</title>
        <authorList>
            <person name="Eastman K.E."/>
            <person name="Pendleton A.L."/>
            <person name="Shaikh M.A."/>
            <person name="Suttiyut T."/>
            <person name="Ogas R."/>
            <person name="Tomko P."/>
            <person name="Gavelis G."/>
            <person name="Widhalm J.R."/>
            <person name="Wisecaver J.H."/>
        </authorList>
    </citation>
    <scope>NUCLEOTIDE SEQUENCE</scope>
    <source>
        <strain evidence="2">ECLA1</strain>
    </source>
</reference>
<name>A0AAE0ZF41_9GAST</name>
<dbReference type="Proteomes" id="UP001283361">
    <property type="component" value="Unassembled WGS sequence"/>
</dbReference>
<organism evidence="2 3">
    <name type="scientific">Elysia crispata</name>
    <name type="common">lettuce slug</name>
    <dbReference type="NCBI Taxonomy" id="231223"/>
    <lineage>
        <taxon>Eukaryota</taxon>
        <taxon>Metazoa</taxon>
        <taxon>Spiralia</taxon>
        <taxon>Lophotrochozoa</taxon>
        <taxon>Mollusca</taxon>
        <taxon>Gastropoda</taxon>
        <taxon>Heterobranchia</taxon>
        <taxon>Euthyneura</taxon>
        <taxon>Panpulmonata</taxon>
        <taxon>Sacoglossa</taxon>
        <taxon>Placobranchoidea</taxon>
        <taxon>Plakobranchidae</taxon>
        <taxon>Elysia</taxon>
    </lineage>
</organism>
<dbReference type="AlphaFoldDB" id="A0AAE0ZF41"/>
<gene>
    <name evidence="2" type="ORF">RRG08_052909</name>
</gene>
<protein>
    <submittedName>
        <fullName evidence="2">Uncharacterized protein</fullName>
    </submittedName>
</protein>
<dbReference type="EMBL" id="JAWDGP010004109">
    <property type="protein sequence ID" value="KAK3767766.1"/>
    <property type="molecule type" value="Genomic_DNA"/>
</dbReference>
<evidence type="ECO:0000313" key="2">
    <source>
        <dbReference type="EMBL" id="KAK3767766.1"/>
    </source>
</evidence>
<keyword evidence="1" id="KW-0472">Membrane</keyword>
<keyword evidence="1" id="KW-0812">Transmembrane</keyword>
<evidence type="ECO:0000256" key="1">
    <source>
        <dbReference type="SAM" id="Phobius"/>
    </source>
</evidence>
<keyword evidence="3" id="KW-1185">Reference proteome</keyword>